<reference evidence="3 4" key="1">
    <citation type="submission" date="2020-10" db="EMBL/GenBank/DDBJ databases">
        <title>Whole genome sequence of oil-degrading bacteria Rhodococcus pyridinivorans strain 5Ap.</title>
        <authorList>
            <person name="Akhremchuk A.E."/>
            <person name="Valentovich L.N."/>
            <person name="Charniauskaya M.I."/>
            <person name="Bukliarevich H.A."/>
            <person name="Titok M.A."/>
        </authorList>
    </citation>
    <scope>NUCLEOTIDE SEQUENCE [LARGE SCALE GENOMIC DNA]</scope>
    <source>
        <strain evidence="3 4">5Ap</strain>
        <plasmid evidence="3 4">pSID</plasmid>
    </source>
</reference>
<accession>A0A7M2XW57</accession>
<dbReference type="AlphaFoldDB" id="A0A7M2XW57"/>
<feature type="transmembrane region" description="Helical" evidence="2">
    <location>
        <begin position="334"/>
        <end position="358"/>
    </location>
</feature>
<organism evidence="3 4">
    <name type="scientific">Rhodococcus pyridinivorans</name>
    <dbReference type="NCBI Taxonomy" id="103816"/>
    <lineage>
        <taxon>Bacteria</taxon>
        <taxon>Bacillati</taxon>
        <taxon>Actinomycetota</taxon>
        <taxon>Actinomycetes</taxon>
        <taxon>Mycobacteriales</taxon>
        <taxon>Nocardiaceae</taxon>
        <taxon>Rhodococcus</taxon>
    </lineage>
</organism>
<feature type="transmembrane region" description="Helical" evidence="2">
    <location>
        <begin position="418"/>
        <end position="437"/>
    </location>
</feature>
<sequence>MATLAPQQLWTGRGSRWGRKFMDVLTQPRLMFRGVAVVSALFLAAGLVQEIGVVSTLVVASMLAGVAGLVVAWRRSPAHVLAAVSTLVYAGVVVALGAASSWLTMIEGGYAYFTAYLTGLLALAVLVLRSRRIGPSPALTTFLAQTALMATLPLQLWLSSASAAIGGLILGAAVVWWRQRLAPRRAQTDQRVRHLAGRAWQVVTAVVVTLLVTATVMLGSAAPAGAWGFSSITNAITEPVKEAMCGMTAPNLEQQPVGSGPEAWFSNLNLAGAVDAETGQRSDNAKDIRLAAGGDMTQYTLYEISGLRGLDWVNWQYSPDADGEAKPDQCSIPAWMWTMSGNAIFTVNLYILQATIALKELAQAKNPVAWLYDKSNSVVANVFTNLALPLMGIAMALGAIAIGMAAVRGGGRDAIGKAVASIGVMILAGAMFGGIIADKNSDQSLDEPQGAGFYVVANTLDSMIGQLNSALTTAILSDLNDDNGEEFCHVPPGNTEALGQRVSSCVLAETLAYRPWALGQFGPSGGRAINVDEGKPDAGSGQAVEGVRYGQDAATKGDGLPCYVNLDMCRDLRTYLIVQQGGPAIGDLVTTCLNANNPKNLADAQQCVPYFAAGKVLADRVTAVTDASDGDTGQTGGSPALAGVDASTMYSAFTGTNGLQRLTQAASSLVATLVIAIALTSLSIITMLWHVLLFALFMIGPLVLAGATFTGKTNGAKEWVWNVLHTFSARFAYGLIMTLIIWLICLVFRSDSIYTGMKIIIVGMVLFGFFKLIRKIDEKIRPQQGSMNVNMADQARRGMTTTKAMTAYAGYKGAQRLSRAPGAVGRGTGAAVQAGGRSAKSAVLTGGRMVRGAAVGSVNALGGEHKSNLAASRAMGRSGTRVMARRLVTAPVTGTAGAVRGAYQGARGRTPAYAGEGTNRAVDSLARGAKSTAKVTKEAQFLAQYSALRAQEAVGNRLNPARKLPDQRRGKNAKQGAGSNGGGEA</sequence>
<feature type="transmembrane region" description="Helical" evidence="2">
    <location>
        <begin position="755"/>
        <end position="773"/>
    </location>
</feature>
<evidence type="ECO:0000256" key="2">
    <source>
        <dbReference type="SAM" id="Phobius"/>
    </source>
</evidence>
<evidence type="ECO:0000313" key="3">
    <source>
        <dbReference type="EMBL" id="QOW01965.1"/>
    </source>
</evidence>
<keyword evidence="2" id="KW-1133">Transmembrane helix</keyword>
<evidence type="ECO:0008006" key="5">
    <source>
        <dbReference type="Google" id="ProtNLM"/>
    </source>
</evidence>
<name>A0A7M2XW57_9NOCA</name>
<evidence type="ECO:0000313" key="4">
    <source>
        <dbReference type="Proteomes" id="UP000593818"/>
    </source>
</evidence>
<feature type="transmembrane region" description="Helical" evidence="2">
    <location>
        <begin position="80"/>
        <end position="103"/>
    </location>
</feature>
<feature type="transmembrane region" description="Helical" evidence="2">
    <location>
        <begin position="160"/>
        <end position="178"/>
    </location>
</feature>
<feature type="transmembrane region" description="Helical" evidence="2">
    <location>
        <begin position="665"/>
        <end position="685"/>
    </location>
</feature>
<feature type="transmembrane region" description="Helical" evidence="2">
    <location>
        <begin position="135"/>
        <end position="154"/>
    </location>
</feature>
<keyword evidence="2" id="KW-0812">Transmembrane</keyword>
<feature type="transmembrane region" description="Helical" evidence="2">
    <location>
        <begin position="30"/>
        <end position="48"/>
    </location>
</feature>
<feature type="transmembrane region" description="Helical" evidence="2">
    <location>
        <begin position="109"/>
        <end position="128"/>
    </location>
</feature>
<feature type="transmembrane region" description="Helical" evidence="2">
    <location>
        <begin position="731"/>
        <end position="749"/>
    </location>
</feature>
<feature type="transmembrane region" description="Helical" evidence="2">
    <location>
        <begin position="199"/>
        <end position="222"/>
    </location>
</feature>
<feature type="transmembrane region" description="Helical" evidence="2">
    <location>
        <begin position="54"/>
        <end position="73"/>
    </location>
</feature>
<feature type="transmembrane region" description="Helical" evidence="2">
    <location>
        <begin position="378"/>
        <end position="406"/>
    </location>
</feature>
<keyword evidence="2" id="KW-0472">Membrane</keyword>
<gene>
    <name evidence="3" type="ORF">INP59_26695</name>
</gene>
<dbReference type="Proteomes" id="UP000593818">
    <property type="component" value="Plasmid pSID"/>
</dbReference>
<dbReference type="EMBL" id="CP063453">
    <property type="protein sequence ID" value="QOW01965.1"/>
    <property type="molecule type" value="Genomic_DNA"/>
</dbReference>
<proteinExistence type="predicted"/>
<feature type="region of interest" description="Disordered" evidence="1">
    <location>
        <begin position="954"/>
        <end position="985"/>
    </location>
</feature>
<feature type="transmembrane region" description="Helical" evidence="2">
    <location>
        <begin position="691"/>
        <end position="710"/>
    </location>
</feature>
<geneLocation type="plasmid" evidence="3 4">
    <name>pSID</name>
</geneLocation>
<evidence type="ECO:0000256" key="1">
    <source>
        <dbReference type="SAM" id="MobiDB-lite"/>
    </source>
</evidence>
<keyword evidence="4" id="KW-1185">Reference proteome</keyword>
<keyword evidence="3" id="KW-0614">Plasmid</keyword>
<protein>
    <recommendedName>
        <fullName evidence="5">TrbL/VirB6 plasmid conjugal transfer protein</fullName>
    </recommendedName>
</protein>
<dbReference type="RefSeq" id="WP_193904227.1">
    <property type="nucleotide sequence ID" value="NZ_CP063453.1"/>
</dbReference>